<dbReference type="PROSITE" id="PS00583">
    <property type="entry name" value="PFKB_KINASES_1"/>
    <property type="match status" value="1"/>
</dbReference>
<keyword evidence="12" id="KW-0963">Cytoplasm</keyword>
<dbReference type="PANTHER" id="PTHR10584">
    <property type="entry name" value="SUGAR KINASE"/>
    <property type="match status" value="1"/>
</dbReference>
<reference evidence="14" key="1">
    <citation type="submission" date="2021-05" db="EMBL/GenBank/DDBJ databases">
        <authorList>
            <person name="Pietrasiak N."/>
            <person name="Ward R."/>
            <person name="Stajich J.E."/>
            <person name="Kurbessoian T."/>
        </authorList>
    </citation>
    <scope>NUCLEOTIDE SEQUENCE</scope>
    <source>
        <strain evidence="14">HA4357-MV3</strain>
    </source>
</reference>
<dbReference type="GO" id="GO:0046872">
    <property type="term" value="F:metal ion binding"/>
    <property type="evidence" value="ECO:0007669"/>
    <property type="project" value="UniProtKB-KW"/>
</dbReference>
<comment type="pathway">
    <text evidence="12">Carbohydrate metabolism; D-ribose degradation; D-ribose 5-phosphate from beta-D-ribopyranose: step 2/2.</text>
</comment>
<accession>A0A9E3LW68</accession>
<dbReference type="NCBIfam" id="TIGR02152">
    <property type="entry name" value="D_ribokin_bact"/>
    <property type="match status" value="1"/>
</dbReference>
<comment type="similarity">
    <text evidence="1">Belongs to the carbohydrate kinase pfkB family.</text>
</comment>
<reference evidence="14" key="2">
    <citation type="journal article" date="2022" name="Microbiol. Resour. Announc.">
        <title>Metagenome Sequencing to Explore Phylogenomics of Terrestrial Cyanobacteria.</title>
        <authorList>
            <person name="Ward R.D."/>
            <person name="Stajich J.E."/>
            <person name="Johansen J.R."/>
            <person name="Huntemann M."/>
            <person name="Clum A."/>
            <person name="Foster B."/>
            <person name="Foster B."/>
            <person name="Roux S."/>
            <person name="Palaniappan K."/>
            <person name="Varghese N."/>
            <person name="Mukherjee S."/>
            <person name="Reddy T.B.K."/>
            <person name="Daum C."/>
            <person name="Copeland A."/>
            <person name="Chen I.A."/>
            <person name="Ivanova N.N."/>
            <person name="Kyrpides N.C."/>
            <person name="Shapiro N."/>
            <person name="Eloe-Fadrosh E.A."/>
            <person name="Pietrasiak N."/>
        </authorList>
    </citation>
    <scope>NUCLEOTIDE SEQUENCE</scope>
    <source>
        <strain evidence="14">HA4357-MV3</strain>
    </source>
</reference>
<feature type="binding site" evidence="12">
    <location>
        <position position="246"/>
    </location>
    <ligand>
        <name>K(+)</name>
        <dbReference type="ChEBI" id="CHEBI:29103"/>
    </ligand>
</feature>
<dbReference type="EC" id="2.7.1.15" evidence="2 12"/>
<feature type="binding site" evidence="12">
    <location>
        <position position="184"/>
    </location>
    <ligand>
        <name>ATP</name>
        <dbReference type="ChEBI" id="CHEBI:30616"/>
    </ligand>
</feature>
<gene>
    <name evidence="12 14" type="primary">rbsK</name>
    <name evidence="14" type="ORF">KME28_25780</name>
</gene>
<evidence type="ECO:0000313" key="14">
    <source>
        <dbReference type="EMBL" id="MBW4435029.1"/>
    </source>
</evidence>
<feature type="binding site" evidence="12">
    <location>
        <begin position="38"/>
        <end position="42"/>
    </location>
    <ligand>
        <name>substrate</name>
    </ligand>
</feature>
<dbReference type="GO" id="GO:0004747">
    <property type="term" value="F:ribokinase activity"/>
    <property type="evidence" value="ECO:0007669"/>
    <property type="project" value="UniProtKB-UniRule"/>
</dbReference>
<feature type="binding site" evidence="12">
    <location>
        <begin position="220"/>
        <end position="225"/>
    </location>
    <ligand>
        <name>ATP</name>
        <dbReference type="ChEBI" id="CHEBI:30616"/>
    </ligand>
</feature>
<dbReference type="InterPro" id="IPR011611">
    <property type="entry name" value="PfkB_dom"/>
</dbReference>
<organism evidence="14 15">
    <name type="scientific">Pelatocladus maniniholoensis HA4357-MV3</name>
    <dbReference type="NCBI Taxonomy" id="1117104"/>
    <lineage>
        <taxon>Bacteria</taxon>
        <taxon>Bacillati</taxon>
        <taxon>Cyanobacteriota</taxon>
        <taxon>Cyanophyceae</taxon>
        <taxon>Nostocales</taxon>
        <taxon>Nostocaceae</taxon>
        <taxon>Pelatocladus</taxon>
    </lineage>
</organism>
<comment type="cofactor">
    <cofactor evidence="12">
        <name>Mg(2+)</name>
        <dbReference type="ChEBI" id="CHEBI:18420"/>
    </cofactor>
    <text evidence="12">Requires a divalent cation, most likely magnesium in vivo, as an electrophilic catalyst to aid phosphoryl group transfer. It is the chelate of the metal and the nucleotide that is the actual substrate.</text>
</comment>
<feature type="binding site" evidence="12">
    <location>
        <position position="285"/>
    </location>
    <ligand>
        <name>K(+)</name>
        <dbReference type="ChEBI" id="CHEBI:29103"/>
    </ligand>
</feature>
<keyword evidence="11 12" id="KW-0119">Carbohydrate metabolism</keyword>
<dbReference type="InterPro" id="IPR029056">
    <property type="entry name" value="Ribokinase-like"/>
</dbReference>
<dbReference type="PROSITE" id="PS00584">
    <property type="entry name" value="PFKB_KINASES_2"/>
    <property type="match status" value="1"/>
</dbReference>
<evidence type="ECO:0000256" key="2">
    <source>
        <dbReference type="ARBA" id="ARBA00012035"/>
    </source>
</evidence>
<feature type="binding site" evidence="12">
    <location>
        <position position="252"/>
    </location>
    <ligand>
        <name>substrate</name>
    </ligand>
</feature>
<comment type="caution">
    <text evidence="12">Lacks conserved residue(s) required for the propagation of feature annotation.</text>
</comment>
<feature type="binding site" evidence="12">
    <location>
        <begin position="251"/>
        <end position="252"/>
    </location>
    <ligand>
        <name>ATP</name>
        <dbReference type="ChEBI" id="CHEBI:30616"/>
    </ligand>
</feature>
<keyword evidence="4 12" id="KW-0808">Transferase</keyword>
<proteinExistence type="inferred from homology"/>
<keyword evidence="6 12" id="KW-0547">Nucleotide-binding</keyword>
<evidence type="ECO:0000256" key="1">
    <source>
        <dbReference type="ARBA" id="ARBA00005380"/>
    </source>
</evidence>
<evidence type="ECO:0000256" key="5">
    <source>
        <dbReference type="ARBA" id="ARBA00022723"/>
    </source>
</evidence>
<evidence type="ECO:0000256" key="11">
    <source>
        <dbReference type="ARBA" id="ARBA00023277"/>
    </source>
</evidence>
<keyword evidence="5 12" id="KW-0479">Metal-binding</keyword>
<dbReference type="EMBL" id="JAHHHW010000150">
    <property type="protein sequence ID" value="MBW4435029.1"/>
    <property type="molecule type" value="Genomic_DNA"/>
</dbReference>
<feature type="active site" description="Proton acceptor" evidence="12">
    <location>
        <position position="252"/>
    </location>
</feature>
<evidence type="ECO:0000256" key="8">
    <source>
        <dbReference type="ARBA" id="ARBA00022840"/>
    </source>
</evidence>
<dbReference type="GO" id="GO:0019303">
    <property type="term" value="P:D-ribose catabolic process"/>
    <property type="evidence" value="ECO:0007669"/>
    <property type="project" value="UniProtKB-UniRule"/>
</dbReference>
<comment type="similarity">
    <text evidence="12">Belongs to the carbohydrate kinase PfkB family. Ribokinase subfamily.</text>
</comment>
<dbReference type="InterPro" id="IPR002173">
    <property type="entry name" value="Carboh/pur_kinase_PfkB_CS"/>
</dbReference>
<comment type="activity regulation">
    <text evidence="12">Activated by a monovalent cation that binds near, but not in, the active site. The most likely occupant of the site in vivo is potassium. Ion binding induces a conformational change that may alter substrate affinity.</text>
</comment>
<feature type="binding site" evidence="12">
    <location>
        <position position="287"/>
    </location>
    <ligand>
        <name>K(+)</name>
        <dbReference type="ChEBI" id="CHEBI:29103"/>
    </ligand>
</feature>
<name>A0A9E3LW68_9NOST</name>
<dbReference type="Gene3D" id="3.40.1190.20">
    <property type="match status" value="1"/>
</dbReference>
<comment type="caution">
    <text evidence="14">The sequence shown here is derived from an EMBL/GenBank/DDBJ whole genome shotgun (WGS) entry which is preliminary data.</text>
</comment>
<dbReference type="HAMAP" id="MF_01987">
    <property type="entry name" value="Ribokinase"/>
    <property type="match status" value="1"/>
</dbReference>
<dbReference type="PRINTS" id="PR00990">
    <property type="entry name" value="RIBOKINASE"/>
</dbReference>
<sequence length="307" mass="31665">MTAIVFGSINMDLVGTAPRLPLPGETLLGYDFFKVPGGKGANQAVALARLGIPTQMVGRVGAQSFSAELVDSLQAAGVQTENVLIDETVSSGVAIIIIDNATQNQIVVIPGANGCVNQEDVTRMSRLLQTATVLLLQLEIPISTVIAAAQAAKAAGVTVIFDPAPAQSNLPNELYPLIDIITPNEVEAGQLVGFSVNGQDSAKKAAEALLNRGVKNAIVKLGAQGVVCATSSETFFVPAFSVKAVDTVAAGDAFNGGLVAALFQGLPLRQAVVWGAAAGAIATTKLGAQTSLPNRSTFDTFLQERRI</sequence>
<protein>
    <recommendedName>
        <fullName evidence="3 12">Ribokinase</fullName>
        <shortName evidence="12">RK</shortName>
        <ecNumber evidence="2 12">2.7.1.15</ecNumber>
    </recommendedName>
</protein>
<evidence type="ECO:0000313" key="15">
    <source>
        <dbReference type="Proteomes" id="UP000813215"/>
    </source>
</evidence>
<feature type="domain" description="Carbohydrate kinase PfkB" evidence="13">
    <location>
        <begin position="4"/>
        <end position="294"/>
    </location>
</feature>
<evidence type="ECO:0000256" key="10">
    <source>
        <dbReference type="ARBA" id="ARBA00022958"/>
    </source>
</evidence>
<dbReference type="Pfam" id="PF00294">
    <property type="entry name" value="PfkB"/>
    <property type="match status" value="1"/>
</dbReference>
<comment type="catalytic activity">
    <reaction evidence="12">
        <text>D-ribose + ATP = D-ribose 5-phosphate + ADP + H(+)</text>
        <dbReference type="Rhea" id="RHEA:13697"/>
        <dbReference type="ChEBI" id="CHEBI:15378"/>
        <dbReference type="ChEBI" id="CHEBI:30616"/>
        <dbReference type="ChEBI" id="CHEBI:47013"/>
        <dbReference type="ChEBI" id="CHEBI:78346"/>
        <dbReference type="ChEBI" id="CHEBI:456216"/>
        <dbReference type="EC" id="2.7.1.15"/>
    </reaction>
</comment>
<comment type="function">
    <text evidence="12">Catalyzes the phosphorylation of ribose at O-5 in a reaction requiring ATP and magnesium. The resulting D-ribose-5-phosphate can then be used either for sythesis of nucleotides, histidine, and tryptophan, or as a component of the pentose phosphate pathway.</text>
</comment>
<evidence type="ECO:0000256" key="3">
    <source>
        <dbReference type="ARBA" id="ARBA00016943"/>
    </source>
</evidence>
<comment type="subunit">
    <text evidence="12">Homodimer.</text>
</comment>
<dbReference type="InterPro" id="IPR011877">
    <property type="entry name" value="Ribokinase"/>
</dbReference>
<keyword evidence="7 12" id="KW-0418">Kinase</keyword>
<evidence type="ECO:0000256" key="9">
    <source>
        <dbReference type="ARBA" id="ARBA00022842"/>
    </source>
</evidence>
<feature type="binding site" evidence="12">
    <location>
        <position position="248"/>
    </location>
    <ligand>
        <name>K(+)</name>
        <dbReference type="ChEBI" id="CHEBI:29103"/>
    </ligand>
</feature>
<dbReference type="CDD" id="cd01174">
    <property type="entry name" value="ribokinase"/>
    <property type="match status" value="1"/>
</dbReference>
<feature type="binding site" evidence="12">
    <location>
        <position position="139"/>
    </location>
    <ligand>
        <name>substrate</name>
    </ligand>
</feature>
<evidence type="ECO:0000256" key="12">
    <source>
        <dbReference type="HAMAP-Rule" id="MF_01987"/>
    </source>
</evidence>
<dbReference type="InterPro" id="IPR002139">
    <property type="entry name" value="Ribo/fructo_kinase"/>
</dbReference>
<keyword evidence="8 12" id="KW-0067">ATP-binding</keyword>
<evidence type="ECO:0000259" key="13">
    <source>
        <dbReference type="Pfam" id="PF00294"/>
    </source>
</evidence>
<dbReference type="PANTHER" id="PTHR10584:SF166">
    <property type="entry name" value="RIBOKINASE"/>
    <property type="match status" value="1"/>
</dbReference>
<dbReference type="GO" id="GO:0005524">
    <property type="term" value="F:ATP binding"/>
    <property type="evidence" value="ECO:0007669"/>
    <property type="project" value="UniProtKB-UniRule"/>
</dbReference>
<keyword evidence="9 12" id="KW-0460">Magnesium</keyword>
<evidence type="ECO:0000256" key="4">
    <source>
        <dbReference type="ARBA" id="ARBA00022679"/>
    </source>
</evidence>
<feature type="binding site" evidence="12">
    <location>
        <position position="291"/>
    </location>
    <ligand>
        <name>K(+)</name>
        <dbReference type="ChEBI" id="CHEBI:29103"/>
    </ligand>
</feature>
<dbReference type="Proteomes" id="UP000813215">
    <property type="component" value="Unassembled WGS sequence"/>
</dbReference>
<dbReference type="AlphaFoldDB" id="A0A9E3LW68"/>
<evidence type="ECO:0000256" key="6">
    <source>
        <dbReference type="ARBA" id="ARBA00022741"/>
    </source>
</evidence>
<feature type="binding site" evidence="12">
    <location>
        <position position="282"/>
    </location>
    <ligand>
        <name>K(+)</name>
        <dbReference type="ChEBI" id="CHEBI:29103"/>
    </ligand>
</feature>
<keyword evidence="10 12" id="KW-0630">Potassium</keyword>
<feature type="binding site" evidence="12">
    <location>
        <begin position="10"/>
        <end position="12"/>
    </location>
    <ligand>
        <name>substrate</name>
    </ligand>
</feature>
<evidence type="ECO:0000256" key="7">
    <source>
        <dbReference type="ARBA" id="ARBA00022777"/>
    </source>
</evidence>
<comment type="subcellular location">
    <subcellularLocation>
        <location evidence="12">Cytoplasm</location>
    </subcellularLocation>
</comment>
<dbReference type="SUPFAM" id="SSF53613">
    <property type="entry name" value="Ribokinase-like"/>
    <property type="match status" value="1"/>
</dbReference>
<dbReference type="GO" id="GO:0005829">
    <property type="term" value="C:cytosol"/>
    <property type="evidence" value="ECO:0007669"/>
    <property type="project" value="TreeGrafter"/>
</dbReference>